<organism evidence="7 8">
    <name type="scientific">Streptococcus zalophi</name>
    <dbReference type="NCBI Taxonomy" id="640031"/>
    <lineage>
        <taxon>Bacteria</taxon>
        <taxon>Bacillati</taxon>
        <taxon>Bacillota</taxon>
        <taxon>Bacilli</taxon>
        <taxon>Lactobacillales</taxon>
        <taxon>Streptococcaceae</taxon>
        <taxon>Streptococcus</taxon>
    </lineage>
</organism>
<dbReference type="Pfam" id="PF04650">
    <property type="entry name" value="YSIRK_signal"/>
    <property type="match status" value="1"/>
</dbReference>
<keyword evidence="8" id="KW-1185">Reference proteome</keyword>
<proteinExistence type="predicted"/>
<evidence type="ECO:0000259" key="5">
    <source>
        <dbReference type="Pfam" id="PF19076"/>
    </source>
</evidence>
<dbReference type="RefSeq" id="WP_199568290.1">
    <property type="nucleotide sequence ID" value="NZ_JAENBP010000011.1"/>
</dbReference>
<feature type="domain" description="CshA" evidence="5">
    <location>
        <begin position="1580"/>
        <end position="1678"/>
    </location>
</feature>
<feature type="compositionally biased region" description="Low complexity" evidence="2">
    <location>
        <begin position="1772"/>
        <end position="1785"/>
    </location>
</feature>
<feature type="domain" description="CshA" evidence="5">
    <location>
        <begin position="973"/>
        <end position="1072"/>
    </location>
</feature>
<feature type="domain" description="CshA" evidence="5">
    <location>
        <begin position="1984"/>
        <end position="2082"/>
    </location>
</feature>
<feature type="domain" description="YSIRK Gram-positive signal peptide" evidence="4">
    <location>
        <begin position="9"/>
        <end position="32"/>
    </location>
</feature>
<name>A0A934PC20_9STRE</name>
<feature type="domain" description="CshA" evidence="5">
    <location>
        <begin position="846"/>
        <end position="971"/>
    </location>
</feature>
<feature type="region of interest" description="Disordered" evidence="2">
    <location>
        <begin position="215"/>
        <end position="237"/>
    </location>
</feature>
<feature type="domain" description="CshA" evidence="5">
    <location>
        <begin position="712"/>
        <end position="811"/>
    </location>
</feature>
<feature type="domain" description="CshA" evidence="5">
    <location>
        <begin position="2085"/>
        <end position="2183"/>
    </location>
</feature>
<feature type="domain" description="CshA" evidence="5">
    <location>
        <begin position="2287"/>
        <end position="2385"/>
    </location>
</feature>
<feature type="domain" description="CshA" evidence="5">
    <location>
        <begin position="2388"/>
        <end position="2483"/>
    </location>
</feature>
<evidence type="ECO:0000313" key="7">
    <source>
        <dbReference type="EMBL" id="MBJ8350383.1"/>
    </source>
</evidence>
<protein>
    <submittedName>
        <fullName evidence="7">YSIRK-type signal peptide-containing protein</fullName>
    </submittedName>
</protein>
<dbReference type="InterPro" id="IPR005877">
    <property type="entry name" value="YSIRK_signal_dom"/>
</dbReference>
<dbReference type="InterPro" id="IPR026395">
    <property type="entry name" value="CshA_fibril"/>
</dbReference>
<feature type="domain" description="CshA" evidence="5">
    <location>
        <begin position="1478"/>
        <end position="1577"/>
    </location>
</feature>
<feature type="domain" description="CshA" evidence="5">
    <location>
        <begin position="1276"/>
        <end position="1375"/>
    </location>
</feature>
<feature type="domain" description="CshA" evidence="5">
    <location>
        <begin position="1680"/>
        <end position="1779"/>
    </location>
</feature>
<dbReference type="Pfam" id="PF20009">
    <property type="entry name" value="GEVED"/>
    <property type="match status" value="1"/>
</dbReference>
<dbReference type="InterPro" id="IPR045474">
    <property type="entry name" value="GEVED"/>
</dbReference>
<dbReference type="NCBIfam" id="TIGR04225">
    <property type="entry name" value="CshA_fibril_rpt"/>
    <property type="match status" value="17"/>
</dbReference>
<comment type="caution">
    <text evidence="7">The sequence shown here is derived from an EMBL/GenBank/DDBJ whole genome shotgun (WGS) entry which is preliminary data.</text>
</comment>
<dbReference type="Proteomes" id="UP000644875">
    <property type="component" value="Unassembled WGS sequence"/>
</dbReference>
<feature type="non-terminal residue" evidence="7">
    <location>
        <position position="2483"/>
    </location>
</feature>
<gene>
    <name evidence="7" type="ORF">JHK64_07075</name>
</gene>
<dbReference type="EMBL" id="JAENBP010000011">
    <property type="protein sequence ID" value="MBJ8350383.1"/>
    <property type="molecule type" value="Genomic_DNA"/>
</dbReference>
<feature type="domain" description="GEVED" evidence="6">
    <location>
        <begin position="629"/>
        <end position="706"/>
    </location>
</feature>
<evidence type="ECO:0000313" key="8">
    <source>
        <dbReference type="Proteomes" id="UP000644875"/>
    </source>
</evidence>
<dbReference type="Pfam" id="PF19076">
    <property type="entry name" value="CshA_repeat"/>
    <property type="match status" value="17"/>
</dbReference>
<evidence type="ECO:0000259" key="4">
    <source>
        <dbReference type="Pfam" id="PF04650"/>
    </source>
</evidence>
<feature type="region of interest" description="Disordered" evidence="2">
    <location>
        <begin position="147"/>
        <end position="175"/>
    </location>
</feature>
<feature type="domain" description="CshA" evidence="5">
    <location>
        <begin position="1074"/>
        <end position="1173"/>
    </location>
</feature>
<dbReference type="NCBIfam" id="TIGR01168">
    <property type="entry name" value="YSIRK_signal"/>
    <property type="match status" value="1"/>
</dbReference>
<accession>A0A934PC20</accession>
<feature type="signal peptide" evidence="3">
    <location>
        <begin position="1"/>
        <end position="41"/>
    </location>
</feature>
<feature type="region of interest" description="Disordered" evidence="2">
    <location>
        <begin position="561"/>
        <end position="580"/>
    </location>
</feature>
<feature type="region of interest" description="Disordered" evidence="2">
    <location>
        <begin position="1772"/>
        <end position="1797"/>
    </location>
</feature>
<reference evidence="7 8" key="1">
    <citation type="journal article" date="2021" name="Int. J. Syst. Evol. Microbiol.">
        <title>Streptococcus vicugnae sp. nov., isolated from faeces of alpacas (Vicugna pacos) and cattle (Bos taurus), Streptococcus zalophi sp. nov., and Streptococcus pacificus sp. nov., isolated from respiratory tract of California sea lions (Zalophus californianus).</title>
        <authorList>
            <person name="Volokhov D.V."/>
            <person name="Zagorodnyaya T.A."/>
            <person name="Shen Z."/>
            <person name="Blom J."/>
            <person name="Furtak V.A."/>
            <person name="Eisenberg T."/>
            <person name="Fan P."/>
            <person name="Jeong K.C."/>
            <person name="Gao Y."/>
            <person name="Zhang S."/>
            <person name="Amselle M."/>
        </authorList>
    </citation>
    <scope>NUCLEOTIDE SEQUENCE [LARGE SCALE GENOMIC DNA]</scope>
    <source>
        <strain evidence="8">CSL7508-lung</strain>
    </source>
</reference>
<evidence type="ECO:0000256" key="2">
    <source>
        <dbReference type="SAM" id="MobiDB-lite"/>
    </source>
</evidence>
<evidence type="ECO:0000256" key="1">
    <source>
        <dbReference type="ARBA" id="ARBA00022729"/>
    </source>
</evidence>
<feature type="compositionally biased region" description="Polar residues" evidence="2">
    <location>
        <begin position="222"/>
        <end position="232"/>
    </location>
</feature>
<feature type="domain" description="CshA" evidence="5">
    <location>
        <begin position="1176"/>
        <end position="1274"/>
    </location>
</feature>
<feature type="chain" id="PRO_5036863061" evidence="3">
    <location>
        <begin position="42"/>
        <end position="2483"/>
    </location>
</feature>
<keyword evidence="1 3" id="KW-0732">Signal</keyword>
<feature type="domain" description="CshA" evidence="5">
    <location>
        <begin position="2186"/>
        <end position="2284"/>
    </location>
</feature>
<sequence length="2483" mass="256817">MSKEKKNLESKQRFTIKKFKIGAASVLIGTVFAVFSSTVQADESVSSLDDTLIQISNPEETENLTAVEMTETPNTIAISEASEEENSTNDLVSPEVLATTEVVNNSSDSEEIVAENSTVVLPVIEENTEVFEETNVSNNTDLLSENYEETTENSDTLASIENKKNEKATDDNLDKKNEDVAIEDNQAVASLNDSNLSQSDDNQIIAPKSEVTKSFSVEKSEVPSTSAMNRPSNEGDPIPYGTDFRSDTAAQMSVTTPREKNLDLVRLSQQIVWVDFTDDNDITNVDIVNGKKALKVGTIFEKEISPGFTVKAEVIGLTPFEATDYYKDLTGGDPAKGYNPNAVNRYRSDNGNWRLRNKPARVVLKPQDPNWSHVRLAGLSTENRLTNFGVDGGGFNVGLQLKVTAIYKGQEVPATILMADGEEAGPHETNIFTTNGSGFEEIANIKQRDSNVRYTVNSETDLSSISNAGFKPEYWANPDQVTGGLGSKVFGGVRTSKNSHSVPVVATTGATEVGIYMNTSGGQSAQLGFLLTDIGDAPGSYGYVAHAIKNTPGVTSPFLGTEKPDFDVDQSDTQGTGDEWIRDDNNDIGDEGDNQLSADGNPFVIHEAEKQEYTLSIKANRNGNDKAFVKGWIDFNNNGKFEENESSEMTEVTTDGQIDLVFQNAPQVVDTEISALGARVRIALKSEEIELPIDLATSGEVEDFLIKTIHPPKGERKETSGNQGEPQTATINFTAYGKLKTDFNSENTIDTTQAIKIVDPNGNLVTSYTKQGQGTYTVTSDGTVTFVPEASFYGTADGVVIRATDKNGQTTGWTSNTSLNGLDNINNGINGQMTMDGVYIPTVIRVTPTSNSSHTIGLQGQIQTSSIVFVIDENGSNTGLTVNFIRGASTPKAEIDNDSIILLDLSGQPTDQPVAVFDDTGKKVGTYSLDKVNNSIIFNPEKDFYGTSPSITIQAADKNGTTVTATYTPEVTKVTPTGSDVTSTGLQGQEQNGQPIFTGGASVVPMDDTVAATFEDGSTTITIVGEGTYTVASDGVVTFTPEPTFIGVGTGVTVKRVDTNGTPATAKYTPEVTKVTPTGSDVTSTGLQGQVQTGQPIFTGGASVVPMDDTVAATFEDGSTTITIVGEGTYTVASDGVVTFTPEPTFIGVGTGVTVKRVDTNGTPATAKYTPEVTKVMPTGSDVTSTGLQGQVQTGQPIFTGGASVVPMDDTVAATFEDGSTTITITGEGTYTVASDGVVTFTPEPTFTGTGTGVTVKRVDTNGTSATAKYTPEVTKVTPTGSDVTSTGLQGQVQTGTPVFTEGDPLVPMDDTIPATFEDGSTTKTIVGEGTYTVTPDGVVTFTPEPTFIGVGTGVTVKRVDTNGTPATAKYTPEVTKVTPTGSDVTSTGLQGQVQTGQPIFTGGASVVPMDDTVPATFEDGSTTITIAGEGTYTVASDGVVTFTPEPTFTGTGTGVTVKRVDINGTSATAKYTPEVTKVTPSGADVSSIGLQGQVQTGQPGFTGGSTLVPMDDTIPATFEDGSMTKTIVGEGTYTVTQDGVVTFTPELTFTGTGTGVTVKRVDVNGTSATANYTPTVTAVTPAGADVSSVGLQGQVQTGQPVFTGGAPVVPMDDTVPATFEDGSTSKTIVGEGTYTVAPDGVVTFTPEPTFTGTGTGVTVKRVDTNGTSATAKYMPTVKPVTPSGNSVTSSGLQGQVQTGQPAFMAGDPLVPMDDTVAATFEDGSTTITIAGEGTYTVASDGVVTFTPESTFTGTGTGVTVKRVDTNGTSATAKYTPTVKPVTPTSEDANSTGLQGQVQTGTPVFTAGDPLVPIDDTVPATFEDGSTSKTIAGEGTYTVAPDGAVTFTPELTFTGIGTGVTVKRIDVNGTSVTANYTPTVTAVTPTGTDVTSTGLQGQVQTSTPVFTGGASVVPMDDTVPATFEDGSTTITIAGEGTYTVASDGTVTFTPEPTFIGTGTGVTVKRQDVNGTSATAKYTPTVTAVTPTGNSVTSLGLQGQVQVGTPVFTAGDPLVPMDDTVPATFEDGSTTITIAGEGTYTVASDGTVTFTPEPTFTGTGTGVTVKRLDVNGTSATAKYTPTVTAVTPTGNSVTSLGLQGQVQAGTPVFTAGDPLVPMDDTVPATFEDGSTTITIAGEGTYTVAPDGMVTFTPEPTFTGTGTGVTVKRLDVNGTSATAKYTPKVIEVLPIGNDVISTGLQGQVQAGKPVFTAGDPLVPMDDTVPATFEDGSTTLTIPGEGTYTVAPDGTVTFTPELTFTGTGTGVTVKRVDVNGTSATANYTPTVTAVTPTGTDGTSTGLQGQVQTGKPTFTGGDPLVPMDDSVPATFEDGSTTVTIPGEGTYTVAPDGTVTFTPEPTFTGTGTGVTVKRVDVNGTSATANYTPTVTAVTPTGTDATSTGLQGQVQTGKPTFTEGDVAVPMDDTVAATFEDGSTTVTILGEGTYTVAPDGTVTFTPELTFIGTGSGVTVKRVDVNGTSVTAKYT</sequence>
<feature type="compositionally biased region" description="Polar residues" evidence="2">
    <location>
        <begin position="1786"/>
        <end position="1797"/>
    </location>
</feature>
<feature type="domain" description="CshA" evidence="5">
    <location>
        <begin position="1377"/>
        <end position="1476"/>
    </location>
</feature>
<feature type="domain" description="CshA" evidence="5">
    <location>
        <begin position="1781"/>
        <end position="1880"/>
    </location>
</feature>
<evidence type="ECO:0000256" key="3">
    <source>
        <dbReference type="SAM" id="SignalP"/>
    </source>
</evidence>
<feature type="domain" description="CshA" evidence="5">
    <location>
        <begin position="1883"/>
        <end position="1981"/>
    </location>
</feature>
<evidence type="ECO:0000259" key="6">
    <source>
        <dbReference type="Pfam" id="PF20009"/>
    </source>
</evidence>
<feature type="compositionally biased region" description="Basic and acidic residues" evidence="2">
    <location>
        <begin position="161"/>
        <end position="175"/>
    </location>
</feature>